<sequence length="70" mass="7957">MYCPNFSLCPNLYGLTLAVECRSSETVKKDNICVYTTVYIDGGGLHDTGGWNDDLLFNSKDLKEVRLHRR</sequence>
<dbReference type="AlphaFoldDB" id="A0A9D4BZU6"/>
<organism evidence="1 2">
    <name type="scientific">Dreissena polymorpha</name>
    <name type="common">Zebra mussel</name>
    <name type="synonym">Mytilus polymorpha</name>
    <dbReference type="NCBI Taxonomy" id="45954"/>
    <lineage>
        <taxon>Eukaryota</taxon>
        <taxon>Metazoa</taxon>
        <taxon>Spiralia</taxon>
        <taxon>Lophotrochozoa</taxon>
        <taxon>Mollusca</taxon>
        <taxon>Bivalvia</taxon>
        <taxon>Autobranchia</taxon>
        <taxon>Heteroconchia</taxon>
        <taxon>Euheterodonta</taxon>
        <taxon>Imparidentia</taxon>
        <taxon>Neoheterodontei</taxon>
        <taxon>Myida</taxon>
        <taxon>Dreissenoidea</taxon>
        <taxon>Dreissenidae</taxon>
        <taxon>Dreissena</taxon>
    </lineage>
</organism>
<dbReference type="EMBL" id="JAIWYP010000013">
    <property type="protein sequence ID" value="KAH3714615.1"/>
    <property type="molecule type" value="Genomic_DNA"/>
</dbReference>
<dbReference type="Proteomes" id="UP000828390">
    <property type="component" value="Unassembled WGS sequence"/>
</dbReference>
<reference evidence="1" key="1">
    <citation type="journal article" date="2019" name="bioRxiv">
        <title>The Genome of the Zebra Mussel, Dreissena polymorpha: A Resource for Invasive Species Research.</title>
        <authorList>
            <person name="McCartney M.A."/>
            <person name="Auch B."/>
            <person name="Kono T."/>
            <person name="Mallez S."/>
            <person name="Zhang Y."/>
            <person name="Obille A."/>
            <person name="Becker A."/>
            <person name="Abrahante J.E."/>
            <person name="Garbe J."/>
            <person name="Badalamenti J.P."/>
            <person name="Herman A."/>
            <person name="Mangelson H."/>
            <person name="Liachko I."/>
            <person name="Sullivan S."/>
            <person name="Sone E.D."/>
            <person name="Koren S."/>
            <person name="Silverstein K.A.T."/>
            <person name="Beckman K.B."/>
            <person name="Gohl D.M."/>
        </authorList>
    </citation>
    <scope>NUCLEOTIDE SEQUENCE</scope>
    <source>
        <strain evidence="1">Duluth1</strain>
        <tissue evidence="1">Whole animal</tissue>
    </source>
</reference>
<protein>
    <submittedName>
        <fullName evidence="1">Uncharacterized protein</fullName>
    </submittedName>
</protein>
<keyword evidence="2" id="KW-1185">Reference proteome</keyword>
<reference evidence="1" key="2">
    <citation type="submission" date="2020-11" db="EMBL/GenBank/DDBJ databases">
        <authorList>
            <person name="McCartney M.A."/>
            <person name="Auch B."/>
            <person name="Kono T."/>
            <person name="Mallez S."/>
            <person name="Becker A."/>
            <person name="Gohl D.M."/>
            <person name="Silverstein K.A.T."/>
            <person name="Koren S."/>
            <person name="Bechman K.B."/>
            <person name="Herman A."/>
            <person name="Abrahante J.E."/>
            <person name="Garbe J."/>
        </authorList>
    </citation>
    <scope>NUCLEOTIDE SEQUENCE</scope>
    <source>
        <strain evidence="1">Duluth1</strain>
        <tissue evidence="1">Whole animal</tissue>
    </source>
</reference>
<name>A0A9D4BZU6_DREPO</name>
<proteinExistence type="predicted"/>
<accession>A0A9D4BZU6</accession>
<gene>
    <name evidence="1" type="ORF">DPMN_057299</name>
</gene>
<comment type="caution">
    <text evidence="1">The sequence shown here is derived from an EMBL/GenBank/DDBJ whole genome shotgun (WGS) entry which is preliminary data.</text>
</comment>
<evidence type="ECO:0000313" key="1">
    <source>
        <dbReference type="EMBL" id="KAH3714615.1"/>
    </source>
</evidence>
<evidence type="ECO:0000313" key="2">
    <source>
        <dbReference type="Proteomes" id="UP000828390"/>
    </source>
</evidence>